<dbReference type="HOGENOM" id="CLU_045275_2_0_1"/>
<comment type="function">
    <text evidence="1">Transcription factor involved in RNA polymerase II transcription regulation. May function in both SPT15/TBP post-recruitment and recruitment steps of transcription.</text>
</comment>
<dbReference type="PANTHER" id="PTHR46010:SF1">
    <property type="entry name" value="PROTEIN IWS1 HOMOLOG"/>
    <property type="match status" value="1"/>
</dbReference>
<dbReference type="InterPro" id="IPR051037">
    <property type="entry name" value="RNAPII_TF_IWS1"/>
</dbReference>
<dbReference type="PANTHER" id="PTHR46010">
    <property type="entry name" value="PROTEIN IWS1 HOMOLOG"/>
    <property type="match status" value="1"/>
</dbReference>
<evidence type="ECO:0000259" key="5">
    <source>
        <dbReference type="PROSITE" id="PS51319"/>
    </source>
</evidence>
<evidence type="ECO:0000256" key="3">
    <source>
        <dbReference type="PROSITE-ProRule" id="PRU00649"/>
    </source>
</evidence>
<feature type="region of interest" description="Disordered" evidence="4">
    <location>
        <begin position="1"/>
        <end position="177"/>
    </location>
</feature>
<proteinExistence type="inferred from homology"/>
<organism evidence="6 7">
    <name type="scientific">Mixia osmundae (strain CBS 9802 / IAM 14324 / JCM 22182 / KY 12970)</name>
    <dbReference type="NCBI Taxonomy" id="764103"/>
    <lineage>
        <taxon>Eukaryota</taxon>
        <taxon>Fungi</taxon>
        <taxon>Dikarya</taxon>
        <taxon>Basidiomycota</taxon>
        <taxon>Pucciniomycotina</taxon>
        <taxon>Mixiomycetes</taxon>
        <taxon>Mixiales</taxon>
        <taxon>Mixiaceae</taxon>
        <taxon>Mixia</taxon>
    </lineage>
</organism>
<dbReference type="OrthoDB" id="21124at2759"/>
<protein>
    <recommendedName>
        <fullName evidence="5">TFIIS N-terminal domain-containing protein</fullName>
    </recommendedName>
</protein>
<dbReference type="Pfam" id="PF08711">
    <property type="entry name" value="Med26"/>
    <property type="match status" value="1"/>
</dbReference>
<dbReference type="eggNOG" id="KOG1793">
    <property type="taxonomic scope" value="Eukaryota"/>
</dbReference>
<feature type="compositionally biased region" description="Basic residues" evidence="4">
    <location>
        <begin position="105"/>
        <end position="119"/>
    </location>
</feature>
<keyword evidence="7" id="KW-1185">Reference proteome</keyword>
<evidence type="ECO:0000256" key="4">
    <source>
        <dbReference type="SAM" id="MobiDB-lite"/>
    </source>
</evidence>
<sequence length="441" mass="48259">MSLNPAEVSAPGAALANPSNVFGTTDIFGDGDVSELSSVADTDDEEPTAGLSRLVPAKRSASASASAAADSEDDPDLAGGFVSESSSDSEAEGQADEYMEDGAAKAKKAPKVKKAKKVKLNPDGTPRLPSFKKKRGEARSGSVGTPESRERSGSLPGPATAKPKKKRKSKKATEVVVEDEMPLTDEQRRQREIQERLDAIIKAGSKKITNKRRAKDDEDLDEEGGELVLNLRQDMLLAAQQDADDNIAGRIASARLAMLPRVTQTYAKNALSILVKSFFDANLYAFTKWLEPLPGDKSLPTLNVMRALFDIIWRLPIETEHLKESELGKIVLFYSKCPRVPLDVRRKAQKLVNRWMRPIIRSSAQLHRNVEAAQQARPIKLASQKVRKGRVPTEFDSFYSIAPQTAPDVRARQDAGSKSTGAKYRDIKRKIAANKAELRRG</sequence>
<comment type="similarity">
    <text evidence="2">Belongs to the IWS1 family.</text>
</comment>
<evidence type="ECO:0000256" key="1">
    <source>
        <dbReference type="ARBA" id="ARBA00037349"/>
    </source>
</evidence>
<keyword evidence="3" id="KW-0539">Nucleus</keyword>
<dbReference type="InParanoid" id="G7DXZ1"/>
<name>G7DXZ1_MIXOS</name>
<dbReference type="GO" id="GO:0016973">
    <property type="term" value="P:poly(A)+ mRNA export from nucleus"/>
    <property type="evidence" value="ECO:0007669"/>
    <property type="project" value="TreeGrafter"/>
</dbReference>
<feature type="compositionally biased region" description="Acidic residues" evidence="4">
    <location>
        <begin position="87"/>
        <end position="100"/>
    </location>
</feature>
<evidence type="ECO:0000313" key="6">
    <source>
        <dbReference type="EMBL" id="GAA95451.1"/>
    </source>
</evidence>
<reference evidence="6 7" key="1">
    <citation type="journal article" date="2011" name="J. Gen. Appl. Microbiol.">
        <title>Draft genome sequencing of the enigmatic basidiomycete Mixia osmundae.</title>
        <authorList>
            <person name="Nishida H."/>
            <person name="Nagatsuka Y."/>
            <person name="Sugiyama J."/>
        </authorList>
    </citation>
    <scope>NUCLEOTIDE SEQUENCE [LARGE SCALE GENOMIC DNA]</scope>
    <source>
        <strain evidence="7">CBS 9802 / IAM 14324 / JCM 22182 / KY 12970</strain>
    </source>
</reference>
<comment type="subcellular location">
    <subcellularLocation>
        <location evidence="3">Nucleus</location>
    </subcellularLocation>
</comment>
<dbReference type="EMBL" id="BABT02000062">
    <property type="protein sequence ID" value="GAA95451.1"/>
    <property type="molecule type" value="Genomic_DNA"/>
</dbReference>
<dbReference type="InterPro" id="IPR017923">
    <property type="entry name" value="TFIIS_N"/>
</dbReference>
<evidence type="ECO:0000256" key="2">
    <source>
        <dbReference type="ARBA" id="ARBA00037992"/>
    </source>
</evidence>
<dbReference type="Gene3D" id="1.20.930.10">
    <property type="entry name" value="Conserved domain common to transcription factors TFIIS, elongin A, CRSP70"/>
    <property type="match status" value="1"/>
</dbReference>
<comment type="caution">
    <text evidence="6">The sequence shown here is derived from an EMBL/GenBank/DDBJ whole genome shotgun (WGS) entry which is preliminary data.</text>
</comment>
<dbReference type="AlphaFoldDB" id="G7DXZ1"/>
<feature type="domain" description="TFIIS N-terminal" evidence="5">
    <location>
        <begin position="284"/>
        <end position="362"/>
    </location>
</feature>
<accession>G7DXZ1</accession>
<gene>
    <name evidence="6" type="primary">Mo02105</name>
    <name evidence="6" type="ORF">E5Q_02105</name>
</gene>
<dbReference type="PROSITE" id="PS51319">
    <property type="entry name" value="TFIIS_N"/>
    <property type="match status" value="1"/>
</dbReference>
<dbReference type="FunCoup" id="G7DXZ1">
    <property type="interactions" value="286"/>
</dbReference>
<dbReference type="Proteomes" id="UP000009131">
    <property type="component" value="Unassembled WGS sequence"/>
</dbReference>
<evidence type="ECO:0000313" key="7">
    <source>
        <dbReference type="Proteomes" id="UP000009131"/>
    </source>
</evidence>
<dbReference type="InterPro" id="IPR035441">
    <property type="entry name" value="TFIIS/LEDGF_dom_sf"/>
</dbReference>
<feature type="compositionally biased region" description="Low complexity" evidence="4">
    <location>
        <begin position="60"/>
        <end position="69"/>
    </location>
</feature>
<dbReference type="STRING" id="764103.G7DXZ1"/>
<reference evidence="6 7" key="2">
    <citation type="journal article" date="2012" name="Open Biol.">
        <title>Characteristics of nucleosomes and linker DNA regions on the genome of the basidiomycete Mixia osmundae revealed by mono- and dinucleosome mapping.</title>
        <authorList>
            <person name="Nishida H."/>
            <person name="Kondo S."/>
            <person name="Matsumoto T."/>
            <person name="Suzuki Y."/>
            <person name="Yoshikawa H."/>
            <person name="Taylor T.D."/>
            <person name="Sugiyama J."/>
        </authorList>
    </citation>
    <scope>NUCLEOTIDE SEQUENCE [LARGE SCALE GENOMIC DNA]</scope>
    <source>
        <strain evidence="7">CBS 9802 / IAM 14324 / JCM 22182 / KY 12970</strain>
    </source>
</reference>
<dbReference type="GO" id="GO:0005634">
    <property type="term" value="C:nucleus"/>
    <property type="evidence" value="ECO:0007669"/>
    <property type="project" value="UniProtKB-SubCell"/>
</dbReference>